<evidence type="ECO:0000313" key="2">
    <source>
        <dbReference type="EMBL" id="GMH11633.1"/>
    </source>
</evidence>
<evidence type="ECO:0000256" key="1">
    <source>
        <dbReference type="SAM" id="Phobius"/>
    </source>
</evidence>
<dbReference type="Proteomes" id="UP001279734">
    <property type="component" value="Unassembled WGS sequence"/>
</dbReference>
<comment type="caution">
    <text evidence="2">The sequence shown here is derived from an EMBL/GenBank/DDBJ whole genome shotgun (WGS) entry which is preliminary data.</text>
</comment>
<reference evidence="2" key="1">
    <citation type="submission" date="2023-05" db="EMBL/GenBank/DDBJ databases">
        <title>Nepenthes gracilis genome sequencing.</title>
        <authorList>
            <person name="Fukushima K."/>
        </authorList>
    </citation>
    <scope>NUCLEOTIDE SEQUENCE</scope>
    <source>
        <strain evidence="2">SING2019-196</strain>
    </source>
</reference>
<keyword evidence="1" id="KW-0472">Membrane</keyword>
<keyword evidence="1" id="KW-0812">Transmembrane</keyword>
<evidence type="ECO:0000313" key="3">
    <source>
        <dbReference type="Proteomes" id="UP001279734"/>
    </source>
</evidence>
<gene>
    <name evidence="2" type="ORF">Nepgr_013474</name>
</gene>
<keyword evidence="3" id="KW-1185">Reference proteome</keyword>
<name>A0AAD3SHW9_NEPGR</name>
<dbReference type="AlphaFoldDB" id="A0AAD3SHW9"/>
<sequence>MTTGLFSCAVYGMAAVLFFSHHGAKAVRLAIQLMGSLPHWWLKPNCFCRLYVLAEVVLVAYFEIGFNSLFVGLQQMLLFDDSRWVDVALIAVGVWILNCWWSVLNFADEQQLLKLAVL</sequence>
<feature type="transmembrane region" description="Helical" evidence="1">
    <location>
        <begin position="84"/>
        <end position="103"/>
    </location>
</feature>
<proteinExistence type="predicted"/>
<keyword evidence="1" id="KW-1133">Transmembrane helix</keyword>
<protein>
    <submittedName>
        <fullName evidence="2">Uncharacterized protein</fullName>
    </submittedName>
</protein>
<organism evidence="2 3">
    <name type="scientific">Nepenthes gracilis</name>
    <name type="common">Slender pitcher plant</name>
    <dbReference type="NCBI Taxonomy" id="150966"/>
    <lineage>
        <taxon>Eukaryota</taxon>
        <taxon>Viridiplantae</taxon>
        <taxon>Streptophyta</taxon>
        <taxon>Embryophyta</taxon>
        <taxon>Tracheophyta</taxon>
        <taxon>Spermatophyta</taxon>
        <taxon>Magnoliopsida</taxon>
        <taxon>eudicotyledons</taxon>
        <taxon>Gunneridae</taxon>
        <taxon>Pentapetalae</taxon>
        <taxon>Caryophyllales</taxon>
        <taxon>Nepenthaceae</taxon>
        <taxon>Nepenthes</taxon>
    </lineage>
</organism>
<accession>A0AAD3SHW9</accession>
<dbReference type="EMBL" id="BSYO01000011">
    <property type="protein sequence ID" value="GMH11633.1"/>
    <property type="molecule type" value="Genomic_DNA"/>
</dbReference>
<feature type="transmembrane region" description="Helical" evidence="1">
    <location>
        <begin position="50"/>
        <end position="72"/>
    </location>
</feature>